<reference evidence="1 2" key="1">
    <citation type="journal article" date="2015" name="Nature">
        <title>rRNA introns, odd ribosomes, and small enigmatic genomes across a large radiation of phyla.</title>
        <authorList>
            <person name="Brown C.T."/>
            <person name="Hug L.A."/>
            <person name="Thomas B.C."/>
            <person name="Sharon I."/>
            <person name="Castelle C.J."/>
            <person name="Singh A."/>
            <person name="Wilkins M.J."/>
            <person name="Williams K.H."/>
            <person name="Banfield J.F."/>
        </authorList>
    </citation>
    <scope>NUCLEOTIDE SEQUENCE [LARGE SCALE GENOMIC DNA]</scope>
</reference>
<gene>
    <name evidence="1" type="ORF">UV42_C0027G0009</name>
</gene>
<sequence>MTMTRFLPSSAILESVSMSRRTRPRVVSSCPCTTTITQPMPFFRERITALTESGLLLYVRMMHAMFLKNLTIFSPVSRSVEWNPWKEPQSLRPLCDAKTDLHEYASQLPYFVFYLLSRCLLRHCFIFYPRQQQFLPLLCPLTLPQLLHLENIICKQILLFFF</sequence>
<protein>
    <submittedName>
        <fullName evidence="1">Uncharacterized protein</fullName>
    </submittedName>
</protein>
<evidence type="ECO:0000313" key="2">
    <source>
        <dbReference type="Proteomes" id="UP000033867"/>
    </source>
</evidence>
<dbReference type="EMBL" id="LCEK01000027">
    <property type="protein sequence ID" value="KKS71473.1"/>
    <property type="molecule type" value="Genomic_DNA"/>
</dbReference>
<dbReference type="AlphaFoldDB" id="A0A0G1EA55"/>
<comment type="caution">
    <text evidence="1">The sequence shown here is derived from an EMBL/GenBank/DDBJ whole genome shotgun (WGS) entry which is preliminary data.</text>
</comment>
<name>A0A0G1EA55_9BACT</name>
<proteinExistence type="predicted"/>
<organism evidence="1 2">
    <name type="scientific">Candidatus Magasanikbacteria bacterium GW2011_GWE2_42_7</name>
    <dbReference type="NCBI Taxonomy" id="1619052"/>
    <lineage>
        <taxon>Bacteria</taxon>
        <taxon>Candidatus Magasanikiibacteriota</taxon>
    </lineage>
</organism>
<accession>A0A0G1EA55</accession>
<evidence type="ECO:0000313" key="1">
    <source>
        <dbReference type="EMBL" id="KKS71473.1"/>
    </source>
</evidence>
<dbReference type="Proteomes" id="UP000033867">
    <property type="component" value="Unassembled WGS sequence"/>
</dbReference>